<evidence type="ECO:0000256" key="5">
    <source>
        <dbReference type="ARBA" id="ARBA00022679"/>
    </source>
</evidence>
<dbReference type="Gene3D" id="3.30.420.40">
    <property type="match status" value="1"/>
</dbReference>
<evidence type="ECO:0000256" key="6">
    <source>
        <dbReference type="ARBA" id="ARBA00022741"/>
    </source>
</evidence>
<evidence type="ECO:0000256" key="10">
    <source>
        <dbReference type="ARBA" id="ARBA00022993"/>
    </source>
</evidence>
<keyword evidence="5" id="KW-0808">Transferase</keyword>
<dbReference type="PANTHER" id="PTHR34265">
    <property type="entry name" value="TYPE III PANTOTHENATE KINASE"/>
    <property type="match status" value="1"/>
</dbReference>
<comment type="cofactor">
    <cofactor evidence="1">
        <name>K(+)</name>
        <dbReference type="ChEBI" id="CHEBI:29103"/>
    </cofactor>
</comment>
<dbReference type="CDD" id="cd24015">
    <property type="entry name" value="ASKHA_NBD_PanK-III"/>
    <property type="match status" value="1"/>
</dbReference>
<dbReference type="Pfam" id="PF03309">
    <property type="entry name" value="Pan_kinase"/>
    <property type="match status" value="1"/>
</dbReference>
<keyword evidence="7" id="KW-0418">Kinase</keyword>
<proteinExistence type="inferred from homology"/>
<dbReference type="InterPro" id="IPR043129">
    <property type="entry name" value="ATPase_NBD"/>
</dbReference>
<keyword evidence="10" id="KW-0173">Coenzyme A biosynthesis</keyword>
<gene>
    <name evidence="13" type="ORF">TeGR_g7526</name>
</gene>
<organism evidence="13 14">
    <name type="scientific">Tetraparma gracilis</name>
    <dbReference type="NCBI Taxonomy" id="2962635"/>
    <lineage>
        <taxon>Eukaryota</taxon>
        <taxon>Sar</taxon>
        <taxon>Stramenopiles</taxon>
        <taxon>Ochrophyta</taxon>
        <taxon>Bolidophyceae</taxon>
        <taxon>Parmales</taxon>
        <taxon>Triparmaceae</taxon>
        <taxon>Tetraparma</taxon>
    </lineage>
</organism>
<dbReference type="SUPFAM" id="SSF53067">
    <property type="entry name" value="Actin-like ATPase domain"/>
    <property type="match status" value="1"/>
</dbReference>
<dbReference type="HAMAP" id="MF_01274">
    <property type="entry name" value="Pantothen_kinase_3"/>
    <property type="match status" value="1"/>
</dbReference>
<keyword evidence="4" id="KW-0963">Cytoplasm</keyword>
<evidence type="ECO:0000256" key="2">
    <source>
        <dbReference type="ARBA" id="ARBA00004496"/>
    </source>
</evidence>
<evidence type="ECO:0000256" key="11">
    <source>
        <dbReference type="ARBA" id="ARBA00038036"/>
    </source>
</evidence>
<sequence length="695" mass="76217">MDIVSDADDGVWDGDWWRSCYEGEREDFHPLDDPNDTNPFVDLIPASKWDVCYRFLSGILTRYGAREACEYIYGVSDKCPFKDPIVFLARPAEDLEGVFTERRGQRYHQYWYPKFMELVMKAAALDPERTSRVWSFANKLPGHIFTNEMFLHMFCQANDSVEVLKMIIREYPEALGSLTVNDVVPFGRLTPFEIASEFNPFDGIARTTGECAAAWEERGEAGVRGICGPSFRYLRRIHERAHLLWVLKDVPVAHGHWLSVNIGNTLSHYCLHDGDEEKKFWAGEHARTELDGVADAEQGLRVVTESLAPIFPHVKNGAAPPLTHVYIVSVVPSAAACLKSLFATLAVPCFELSSSHFFPAERGGYKTLGCDRAAALAGSLLLSPPPTLVVDSGTALTFTASKPDGSLLGGSILPGLSTQFSSLGSRTAQLPVVDMKTEGAAEVRALGESGEAFPRFQRDTPSAIKSGIWYAAAATCRETIAAHAALSPSPSTVFFTGGDGEALMSLACGAAPAPVQQAGFEVASVYSQHLVHRGVRAAARWPSGLYVGLDVAKAFPVADGPPRVFAGTVTGYTVRAGIVHVALWLEVTFEDGEKQQYSGNQILEMVEFHEEQIGGAEPRTKRKRGEEPCEVNPVAVAKVFNGLLYDGVANYDGHDPDGNVFRVVFDDGDEETWREREFAEGAELARKTRRKKGRK</sequence>
<comment type="subcellular location">
    <subcellularLocation>
        <location evidence="2">Cytoplasm</location>
    </subcellularLocation>
</comment>
<comment type="caution">
    <text evidence="13">The sequence shown here is derived from an EMBL/GenBank/DDBJ whole genome shotgun (WGS) entry which is preliminary data.</text>
</comment>
<evidence type="ECO:0000256" key="8">
    <source>
        <dbReference type="ARBA" id="ARBA00022840"/>
    </source>
</evidence>
<name>A0ABQ6MFI0_9STRA</name>
<keyword evidence="8" id="KW-0067">ATP-binding</keyword>
<evidence type="ECO:0000256" key="4">
    <source>
        <dbReference type="ARBA" id="ARBA00022490"/>
    </source>
</evidence>
<keyword evidence="14" id="KW-1185">Reference proteome</keyword>
<dbReference type="EMBL" id="BRYB01001408">
    <property type="protein sequence ID" value="GMI25121.1"/>
    <property type="molecule type" value="Genomic_DNA"/>
</dbReference>
<keyword evidence="6" id="KW-0547">Nucleotide-binding</keyword>
<evidence type="ECO:0000256" key="7">
    <source>
        <dbReference type="ARBA" id="ARBA00022777"/>
    </source>
</evidence>
<dbReference type="NCBIfam" id="TIGR00671">
    <property type="entry name" value="baf"/>
    <property type="match status" value="1"/>
</dbReference>
<dbReference type="InterPro" id="IPR004619">
    <property type="entry name" value="Type_III_PanK"/>
</dbReference>
<evidence type="ECO:0000313" key="13">
    <source>
        <dbReference type="EMBL" id="GMI25121.1"/>
    </source>
</evidence>
<comment type="subunit">
    <text evidence="3">Homodimer.</text>
</comment>
<accession>A0ABQ6MFI0</accession>
<evidence type="ECO:0000256" key="9">
    <source>
        <dbReference type="ARBA" id="ARBA00022958"/>
    </source>
</evidence>
<evidence type="ECO:0000313" key="14">
    <source>
        <dbReference type="Proteomes" id="UP001165060"/>
    </source>
</evidence>
<dbReference type="PANTHER" id="PTHR34265:SF1">
    <property type="entry name" value="TYPE III PANTOTHENATE KINASE"/>
    <property type="match status" value="1"/>
</dbReference>
<protein>
    <recommendedName>
        <fullName evidence="12">Type III pantothenate kinase</fullName>
    </recommendedName>
</protein>
<evidence type="ECO:0000256" key="12">
    <source>
        <dbReference type="ARBA" id="ARBA00040883"/>
    </source>
</evidence>
<keyword evidence="9" id="KW-0630">Potassium</keyword>
<comment type="similarity">
    <text evidence="11">Belongs to the type III pantothenate kinase family.</text>
</comment>
<evidence type="ECO:0000256" key="1">
    <source>
        <dbReference type="ARBA" id="ARBA00001958"/>
    </source>
</evidence>
<reference evidence="13 14" key="1">
    <citation type="journal article" date="2023" name="Commun. Biol.">
        <title>Genome analysis of Parmales, the sister group of diatoms, reveals the evolutionary specialization of diatoms from phago-mixotrophs to photoautotrophs.</title>
        <authorList>
            <person name="Ban H."/>
            <person name="Sato S."/>
            <person name="Yoshikawa S."/>
            <person name="Yamada K."/>
            <person name="Nakamura Y."/>
            <person name="Ichinomiya M."/>
            <person name="Sato N."/>
            <person name="Blanc-Mathieu R."/>
            <person name="Endo H."/>
            <person name="Kuwata A."/>
            <person name="Ogata H."/>
        </authorList>
    </citation>
    <scope>NUCLEOTIDE SEQUENCE [LARGE SCALE GENOMIC DNA]</scope>
</reference>
<evidence type="ECO:0000256" key="3">
    <source>
        <dbReference type="ARBA" id="ARBA00011738"/>
    </source>
</evidence>
<dbReference type="Proteomes" id="UP001165060">
    <property type="component" value="Unassembled WGS sequence"/>
</dbReference>